<evidence type="ECO:0000256" key="1">
    <source>
        <dbReference type="SAM" id="MobiDB-lite"/>
    </source>
</evidence>
<accession>A0A542EGP1</accession>
<sequence length="200" mass="21365">MTSRGTGPGLSHRADMEQDNTYIPKRARNLVALSVTHSPPTPPTLAFCSAQWFESFDGDRLADAIEMITLLETHELLVTWGGLAPVRDAAEAHGIAHPFSQKKPTGEIAVKAHSRVLDLAAATGSEPTTQALWSYLAANVRDGVMENLATRPQDRRTPEAVAEAIRTSAVAYILNERPAAPSSMSEGLSNGSLACGDCDD</sequence>
<reference evidence="2 3" key="1">
    <citation type="submission" date="2019-06" db="EMBL/GenBank/DDBJ databases">
        <title>Sequencing the genomes of 1000 actinobacteria strains.</title>
        <authorList>
            <person name="Klenk H.-P."/>
        </authorList>
    </citation>
    <scope>NUCLEOTIDE SEQUENCE [LARGE SCALE GENOMIC DNA]</scope>
    <source>
        <strain evidence="2 3">DSM 19828</strain>
    </source>
</reference>
<evidence type="ECO:0000313" key="2">
    <source>
        <dbReference type="EMBL" id="TQJ14406.1"/>
    </source>
</evidence>
<feature type="compositionally biased region" description="Polar residues" evidence="1">
    <location>
        <begin position="182"/>
        <end position="192"/>
    </location>
</feature>
<name>A0A542EGP1_9MICO</name>
<dbReference type="AlphaFoldDB" id="A0A542EGP1"/>
<feature type="region of interest" description="Disordered" evidence="1">
    <location>
        <begin position="180"/>
        <end position="200"/>
    </location>
</feature>
<keyword evidence="3" id="KW-1185">Reference proteome</keyword>
<dbReference type="EMBL" id="VFMO01000001">
    <property type="protein sequence ID" value="TQJ14406.1"/>
    <property type="molecule type" value="Genomic_DNA"/>
</dbReference>
<evidence type="ECO:0000313" key="3">
    <source>
        <dbReference type="Proteomes" id="UP000320806"/>
    </source>
</evidence>
<gene>
    <name evidence="2" type="ORF">FB459_1865</name>
</gene>
<protein>
    <submittedName>
        <fullName evidence="2">Uncharacterized protein</fullName>
    </submittedName>
</protein>
<dbReference type="Proteomes" id="UP000320806">
    <property type="component" value="Unassembled WGS sequence"/>
</dbReference>
<comment type="caution">
    <text evidence="2">The sequence shown here is derived from an EMBL/GenBank/DDBJ whole genome shotgun (WGS) entry which is preliminary data.</text>
</comment>
<organism evidence="2 3">
    <name type="scientific">Yimella lutea</name>
    <dbReference type="NCBI Taxonomy" id="587872"/>
    <lineage>
        <taxon>Bacteria</taxon>
        <taxon>Bacillati</taxon>
        <taxon>Actinomycetota</taxon>
        <taxon>Actinomycetes</taxon>
        <taxon>Micrococcales</taxon>
        <taxon>Dermacoccaceae</taxon>
        <taxon>Yimella</taxon>
    </lineage>
</organism>
<proteinExistence type="predicted"/>